<dbReference type="PANTHER" id="PTHR31299">
    <property type="entry name" value="ESTERASE, PUTATIVE (AFU_ORTHOLOGUE AFUA_1G05850)-RELATED"/>
    <property type="match status" value="1"/>
</dbReference>
<dbReference type="PANTHER" id="PTHR31299:SF0">
    <property type="entry name" value="ESTERASE, PUTATIVE (AFU_ORTHOLOGUE AFUA_1G05850)-RELATED"/>
    <property type="match status" value="1"/>
</dbReference>
<dbReference type="InterPro" id="IPR052036">
    <property type="entry name" value="Hydrolase/PRTase-associated"/>
</dbReference>
<evidence type="ECO:0000313" key="2">
    <source>
        <dbReference type="Proteomes" id="UP000183670"/>
    </source>
</evidence>
<accession>A0A1G6GCQ2</accession>
<sequence length="605" mass="70217">MKNIVCFVIVLCTCTYIHSQTSRKKLLDMMNFSEKSGWSIALKRFDARVQVDSSSLYKEKYPLQIKQYNIAGFYPILCGMLYNTFILPDVDSDSMTVSLTCKSQNLKSANLVMSGISENEKVLYSDTLSVNGYNDWHTYQKNVSLVDVAMMELNIVFAGKDTLRFLESKEDKIESQQNLWLDRINMKVGDKNIADCPILSSPDIVLSQKNVVHSDSLLNSDFDYAFKNKKIVAFGESVHGSATINEEVVQLLKHGIEYDDRRLILMELPLEKMLYVNRFVQGDSAFYIDSIRPYFDQSLYSEEWVDFFVWLKEYNAKMKNKVWLLGIDYEYEYRFTELDLFEYLVAVNHTASNPYIAEFCRMLLLQEKDSNQKKISFLQSHNYFKDEIGLYESKILEHCLQTIIQARKQPVLSFSLRDKVMFENLDFLFGLFSKDKAMKTAVYSHFGHANYSALETRMVSDPPFGSFAKRVYGDDFFVVGIFVGGGETLNEGKGNKWNISYLKENSKDTFEYWLSQVSMDFFYVPKVFLPSCLMWYRNIGIAAKEFSSLMNPSCRMDGALFIRETKPLKKASLDIVTEHFDFINRFKKCLDKSRELDFGKKKISF</sequence>
<dbReference type="Pfam" id="PF05139">
    <property type="entry name" value="Erythro_esteras"/>
    <property type="match status" value="1"/>
</dbReference>
<dbReference type="Gene3D" id="3.30.1870.10">
    <property type="entry name" value="EreA-like, domain 2"/>
    <property type="match status" value="1"/>
</dbReference>
<evidence type="ECO:0000313" key="1">
    <source>
        <dbReference type="EMBL" id="SDB78946.1"/>
    </source>
</evidence>
<dbReference type="SUPFAM" id="SSF159501">
    <property type="entry name" value="EreA/ChaN-like"/>
    <property type="match status" value="1"/>
</dbReference>
<dbReference type="GO" id="GO:0046677">
    <property type="term" value="P:response to antibiotic"/>
    <property type="evidence" value="ECO:0007669"/>
    <property type="project" value="InterPro"/>
</dbReference>
<dbReference type="InterPro" id="IPR007815">
    <property type="entry name" value="Emycin_Estase"/>
</dbReference>
<organism evidence="1 2">
    <name type="scientific">Bacteroides ovatus</name>
    <dbReference type="NCBI Taxonomy" id="28116"/>
    <lineage>
        <taxon>Bacteria</taxon>
        <taxon>Pseudomonadati</taxon>
        <taxon>Bacteroidota</taxon>
        <taxon>Bacteroidia</taxon>
        <taxon>Bacteroidales</taxon>
        <taxon>Bacteroidaceae</taxon>
        <taxon>Bacteroides</taxon>
    </lineage>
</organism>
<reference evidence="1 2" key="1">
    <citation type="submission" date="2016-10" db="EMBL/GenBank/DDBJ databases">
        <authorList>
            <person name="de Groot N.N."/>
        </authorList>
    </citation>
    <scope>NUCLEOTIDE SEQUENCE [LARGE SCALE GENOMIC DNA]</scope>
    <source>
        <strain evidence="1 2">NLAE-zl-C500</strain>
    </source>
</reference>
<dbReference type="EMBL" id="FMYE01000056">
    <property type="protein sequence ID" value="SDB78946.1"/>
    <property type="molecule type" value="Genomic_DNA"/>
</dbReference>
<name>A0A1G6GCQ2_BACOV</name>
<dbReference type="Gene3D" id="3.40.1660.10">
    <property type="entry name" value="EreA-like (biosynthetic domain)"/>
    <property type="match status" value="1"/>
</dbReference>
<dbReference type="AlphaFoldDB" id="A0A1G6GCQ2"/>
<gene>
    <name evidence="1" type="ORF">SAMN05192581_10562</name>
</gene>
<dbReference type="Proteomes" id="UP000183670">
    <property type="component" value="Unassembled WGS sequence"/>
</dbReference>
<proteinExistence type="predicted"/>
<dbReference type="CDD" id="cd14728">
    <property type="entry name" value="Ere-like"/>
    <property type="match status" value="1"/>
</dbReference>
<protein>
    <submittedName>
        <fullName evidence="1">Erythromycin esterase homolog</fullName>
    </submittedName>
</protein>